<accession>A0A7X6QZX2</accession>
<keyword evidence="2" id="KW-1185">Reference proteome</keyword>
<name>A0A7X6QZX2_9CELL</name>
<proteinExistence type="predicted"/>
<comment type="caution">
    <text evidence="1">The sequence shown here is derived from an EMBL/GenBank/DDBJ whole genome shotgun (WGS) entry which is preliminary data.</text>
</comment>
<evidence type="ECO:0000313" key="2">
    <source>
        <dbReference type="Proteomes" id="UP000581206"/>
    </source>
</evidence>
<gene>
    <name evidence="1" type="ORF">HGA03_12740</name>
</gene>
<protein>
    <submittedName>
        <fullName evidence="1">Uncharacterized protein</fullName>
    </submittedName>
</protein>
<dbReference type="RefSeq" id="WP_168630659.1">
    <property type="nucleotide sequence ID" value="NZ_BONL01000006.1"/>
</dbReference>
<dbReference type="EMBL" id="JAAXOX010000006">
    <property type="protein sequence ID" value="NKY23531.1"/>
    <property type="molecule type" value="Genomic_DNA"/>
</dbReference>
<dbReference type="Proteomes" id="UP000581206">
    <property type="component" value="Unassembled WGS sequence"/>
</dbReference>
<dbReference type="AlphaFoldDB" id="A0A7X6QZX2"/>
<evidence type="ECO:0000313" key="1">
    <source>
        <dbReference type="EMBL" id="NKY23531.1"/>
    </source>
</evidence>
<sequence length="243" mass="24769">MDTTTSRRWTTVGTAVLVVALVALATVAWRAAVRPAHGSDASVAGGAQLSQLASNRSPDGFAECLEQAGVPATVSDGGGLQVTGPGSLSMSRNADGTMRRLSIGGTDYAEAYNTCLGQFPDAGVDPDRARALEEELRLLADPVGPAGDTAVADEAAGQWVGCAREHGVDSAPDPRDGTVTIPGDLDVDTARRVAEACPLSEFGSFGLGISAEQGLPADGVMEALTGGSLRLQREDHDPAAPTT</sequence>
<organism evidence="1 2">
    <name type="scientific">Cellulomonas denverensis</name>
    <dbReference type="NCBI Taxonomy" id="264297"/>
    <lineage>
        <taxon>Bacteria</taxon>
        <taxon>Bacillati</taxon>
        <taxon>Actinomycetota</taxon>
        <taxon>Actinomycetes</taxon>
        <taxon>Micrococcales</taxon>
        <taxon>Cellulomonadaceae</taxon>
        <taxon>Cellulomonas</taxon>
    </lineage>
</organism>
<reference evidence="1 2" key="1">
    <citation type="submission" date="2020-04" db="EMBL/GenBank/DDBJ databases">
        <title>MicrobeNet Type strains.</title>
        <authorList>
            <person name="Nicholson A.C."/>
        </authorList>
    </citation>
    <scope>NUCLEOTIDE SEQUENCE [LARGE SCALE GENOMIC DNA]</scope>
    <source>
        <strain evidence="1 2">ATCC BAA-788</strain>
    </source>
</reference>